<reference evidence="7 8" key="1">
    <citation type="submission" date="2016-10" db="EMBL/GenBank/DDBJ databases">
        <authorList>
            <person name="de Groot N.N."/>
        </authorList>
    </citation>
    <scope>NUCLEOTIDE SEQUENCE [LARGE SCALE GENOMIC DNA]</scope>
    <source>
        <strain evidence="8">P4-7,KCTC 19426,CECT 7604</strain>
    </source>
</reference>
<dbReference type="SUPFAM" id="SSF46689">
    <property type="entry name" value="Homeodomain-like"/>
    <property type="match status" value="1"/>
</dbReference>
<sequence length="234" mass="25852">MTRHSSTPVDTVADPPVGSTSARPLRRDAELNRQKILRAAAEVFAARGLDVTLDDIADHAGVGVGTVYRRFPNKDVLIEALFEDKIEDIVRRAEAAAASPDPWEGLVGFLRNAVLAQARDQGLRQVMHSYQHGAARVAQSRARLTAPIVRLIDAAKTQGRLRADFELTDFPVVMGMVGFVAQHICTAAPEIWQRYLEILIDGLRERPDLEPLPRPALTEAQLVTVMREKHPTGR</sequence>
<keyword evidence="1" id="KW-0805">Transcription regulation</keyword>
<dbReference type="PANTHER" id="PTHR30055">
    <property type="entry name" value="HTH-TYPE TRANSCRIPTIONAL REGULATOR RUTR"/>
    <property type="match status" value="1"/>
</dbReference>
<dbReference type="InterPro" id="IPR050109">
    <property type="entry name" value="HTH-type_TetR-like_transc_reg"/>
</dbReference>
<feature type="region of interest" description="Disordered" evidence="5">
    <location>
        <begin position="1"/>
        <end position="25"/>
    </location>
</feature>
<evidence type="ECO:0000313" key="8">
    <source>
        <dbReference type="Proteomes" id="UP000198741"/>
    </source>
</evidence>
<evidence type="ECO:0000256" key="3">
    <source>
        <dbReference type="ARBA" id="ARBA00023163"/>
    </source>
</evidence>
<dbReference type="InterPro" id="IPR049445">
    <property type="entry name" value="TetR_SbtR-like_C"/>
</dbReference>
<keyword evidence="3" id="KW-0804">Transcription</keyword>
<keyword evidence="2 4" id="KW-0238">DNA-binding</keyword>
<evidence type="ECO:0000256" key="5">
    <source>
        <dbReference type="SAM" id="MobiDB-lite"/>
    </source>
</evidence>
<dbReference type="PRINTS" id="PR00455">
    <property type="entry name" value="HTHTETR"/>
</dbReference>
<dbReference type="InterPro" id="IPR001647">
    <property type="entry name" value="HTH_TetR"/>
</dbReference>
<feature type="domain" description="HTH tetR-type" evidence="6">
    <location>
        <begin position="30"/>
        <end position="89"/>
    </location>
</feature>
<dbReference type="GO" id="GO:0003700">
    <property type="term" value="F:DNA-binding transcription factor activity"/>
    <property type="evidence" value="ECO:0007669"/>
    <property type="project" value="TreeGrafter"/>
</dbReference>
<dbReference type="OrthoDB" id="3382616at2"/>
<feature type="DNA-binding region" description="H-T-H motif" evidence="4">
    <location>
        <begin position="52"/>
        <end position="71"/>
    </location>
</feature>
<dbReference type="Gene3D" id="1.10.357.10">
    <property type="entry name" value="Tetracycline Repressor, domain 2"/>
    <property type="match status" value="1"/>
</dbReference>
<evidence type="ECO:0000256" key="4">
    <source>
        <dbReference type="PROSITE-ProRule" id="PRU00335"/>
    </source>
</evidence>
<gene>
    <name evidence="7" type="ORF">SAMN04515671_1051</name>
</gene>
<dbReference type="RefSeq" id="WP_090474887.1">
    <property type="nucleotide sequence ID" value="NZ_LT629710.1"/>
</dbReference>
<accession>A0A1H0JUI9</accession>
<dbReference type="GO" id="GO:0000976">
    <property type="term" value="F:transcription cis-regulatory region binding"/>
    <property type="evidence" value="ECO:0007669"/>
    <property type="project" value="TreeGrafter"/>
</dbReference>
<proteinExistence type="predicted"/>
<dbReference type="InterPro" id="IPR009057">
    <property type="entry name" value="Homeodomain-like_sf"/>
</dbReference>
<dbReference type="EMBL" id="LT629710">
    <property type="protein sequence ID" value="SDO47386.1"/>
    <property type="molecule type" value="Genomic_DNA"/>
</dbReference>
<dbReference type="InterPro" id="IPR023772">
    <property type="entry name" value="DNA-bd_HTH_TetR-type_CS"/>
</dbReference>
<name>A0A1H0JUI9_9ACTN</name>
<dbReference type="AlphaFoldDB" id="A0A1H0JUI9"/>
<dbReference type="STRING" id="1090615.SAMN04515671_1051"/>
<dbReference type="InterPro" id="IPR036271">
    <property type="entry name" value="Tet_transcr_reg_TetR-rel_C_sf"/>
</dbReference>
<evidence type="ECO:0000256" key="2">
    <source>
        <dbReference type="ARBA" id="ARBA00023125"/>
    </source>
</evidence>
<keyword evidence="8" id="KW-1185">Reference proteome</keyword>
<dbReference type="Proteomes" id="UP000198741">
    <property type="component" value="Chromosome I"/>
</dbReference>
<dbReference type="PROSITE" id="PS50977">
    <property type="entry name" value="HTH_TETR_2"/>
    <property type="match status" value="1"/>
</dbReference>
<evidence type="ECO:0000256" key="1">
    <source>
        <dbReference type="ARBA" id="ARBA00023015"/>
    </source>
</evidence>
<organism evidence="7 8">
    <name type="scientific">Nakamurella panacisegetis</name>
    <dbReference type="NCBI Taxonomy" id="1090615"/>
    <lineage>
        <taxon>Bacteria</taxon>
        <taxon>Bacillati</taxon>
        <taxon>Actinomycetota</taxon>
        <taxon>Actinomycetes</taxon>
        <taxon>Nakamurellales</taxon>
        <taxon>Nakamurellaceae</taxon>
        <taxon>Nakamurella</taxon>
    </lineage>
</organism>
<dbReference type="PROSITE" id="PS01081">
    <property type="entry name" value="HTH_TETR_1"/>
    <property type="match status" value="1"/>
</dbReference>
<dbReference type="SUPFAM" id="SSF48498">
    <property type="entry name" value="Tetracyclin repressor-like, C-terminal domain"/>
    <property type="match status" value="1"/>
</dbReference>
<protein>
    <submittedName>
        <fullName evidence="7">DNA-binding transcriptional regulator, AcrR family</fullName>
    </submittedName>
</protein>
<dbReference type="Pfam" id="PF00440">
    <property type="entry name" value="TetR_N"/>
    <property type="match status" value="1"/>
</dbReference>
<evidence type="ECO:0000259" key="6">
    <source>
        <dbReference type="PROSITE" id="PS50977"/>
    </source>
</evidence>
<evidence type="ECO:0000313" key="7">
    <source>
        <dbReference type="EMBL" id="SDO47386.1"/>
    </source>
</evidence>
<dbReference type="PANTHER" id="PTHR30055:SF234">
    <property type="entry name" value="HTH-TYPE TRANSCRIPTIONAL REGULATOR BETI"/>
    <property type="match status" value="1"/>
</dbReference>
<dbReference type="Pfam" id="PF21597">
    <property type="entry name" value="TetR_C_43"/>
    <property type="match status" value="1"/>
</dbReference>